<dbReference type="AlphaFoldDB" id="A0A450S9M3"/>
<sequence length="173" mass="20109">MASYIRQDELAIWQDELAFGRWLAAFDKMSWPFGKMSWPFDKMSWPFGKMSWPFGKMSWPFGKMSWPLISGRRPSPNLRHSLPQRGKIHIARGNAPGSDRAPVQPCKGGIQKSQIGFRLVKVMPPFQGSLDVRLYFPRALPWAVWIAPRWGWCCLMRFDAVCLVPTRRRGNRR</sequence>
<protein>
    <submittedName>
        <fullName evidence="1">Uncharacterized protein</fullName>
    </submittedName>
</protein>
<reference evidence="1" key="1">
    <citation type="submission" date="2019-02" db="EMBL/GenBank/DDBJ databases">
        <authorList>
            <person name="Gruber-Vodicka R. H."/>
            <person name="Seah K. B. B."/>
        </authorList>
    </citation>
    <scope>NUCLEOTIDE SEQUENCE</scope>
    <source>
        <strain evidence="1">BECK_DK161</strain>
    </source>
</reference>
<name>A0A450S9M3_9GAMM</name>
<dbReference type="EMBL" id="CAADEY010000022">
    <property type="protein sequence ID" value="VFJ48706.1"/>
    <property type="molecule type" value="Genomic_DNA"/>
</dbReference>
<organism evidence="1">
    <name type="scientific">Candidatus Kentrum sp. DK</name>
    <dbReference type="NCBI Taxonomy" id="2126562"/>
    <lineage>
        <taxon>Bacteria</taxon>
        <taxon>Pseudomonadati</taxon>
        <taxon>Pseudomonadota</taxon>
        <taxon>Gammaproteobacteria</taxon>
        <taxon>Candidatus Kentrum</taxon>
    </lineage>
</organism>
<accession>A0A450S9M3</accession>
<proteinExistence type="predicted"/>
<gene>
    <name evidence="1" type="ORF">BECKDK2373C_GA0170839_102245</name>
</gene>
<evidence type="ECO:0000313" key="1">
    <source>
        <dbReference type="EMBL" id="VFJ48706.1"/>
    </source>
</evidence>